<reference evidence="5 6" key="1">
    <citation type="submission" date="2022-05" db="EMBL/GenBank/DDBJ databases">
        <authorList>
            <consortium name="Genoscope - CEA"/>
            <person name="William W."/>
        </authorList>
    </citation>
    <scope>NUCLEOTIDE SEQUENCE [LARGE SCALE GENOMIC DNA]</scope>
</reference>
<evidence type="ECO:0000256" key="2">
    <source>
        <dbReference type="ARBA" id="ARBA00022989"/>
    </source>
</evidence>
<gene>
    <name evidence="5" type="ORF">PLOB_00047946</name>
</gene>
<keyword evidence="3 4" id="KW-0472">Membrane</keyword>
<dbReference type="InterPro" id="IPR007274">
    <property type="entry name" value="Cop_transporter"/>
</dbReference>
<comment type="similarity">
    <text evidence="4">Belongs to the copper transporter (Ctr) (TC 1.A.56) family. SLC31A subfamily.</text>
</comment>
<organism evidence="5 6">
    <name type="scientific">Porites lobata</name>
    <dbReference type="NCBI Taxonomy" id="104759"/>
    <lineage>
        <taxon>Eukaryota</taxon>
        <taxon>Metazoa</taxon>
        <taxon>Cnidaria</taxon>
        <taxon>Anthozoa</taxon>
        <taxon>Hexacorallia</taxon>
        <taxon>Scleractinia</taxon>
        <taxon>Fungiina</taxon>
        <taxon>Poritidae</taxon>
        <taxon>Porites</taxon>
    </lineage>
</organism>
<name>A0ABN8N419_9CNID</name>
<keyword evidence="4" id="KW-0813">Transport</keyword>
<evidence type="ECO:0000313" key="6">
    <source>
        <dbReference type="Proteomes" id="UP001159405"/>
    </source>
</evidence>
<keyword evidence="4" id="KW-0406">Ion transport</keyword>
<comment type="subcellular location">
    <subcellularLocation>
        <location evidence="4">Membrane</location>
        <topology evidence="4">Multi-pass membrane protein</topology>
    </subcellularLocation>
</comment>
<evidence type="ECO:0000256" key="4">
    <source>
        <dbReference type="RuleBase" id="RU367022"/>
    </source>
</evidence>
<dbReference type="EMBL" id="CALNXK010000009">
    <property type="protein sequence ID" value="CAH3041040.1"/>
    <property type="molecule type" value="Genomic_DNA"/>
</dbReference>
<dbReference type="PANTHER" id="PTHR12483">
    <property type="entry name" value="SOLUTE CARRIER FAMILY 31 COPPER TRANSPORTERS"/>
    <property type="match status" value="1"/>
</dbReference>
<keyword evidence="6" id="KW-1185">Reference proteome</keyword>
<proteinExistence type="inferred from homology"/>
<accession>A0ABN8N419</accession>
<evidence type="ECO:0000313" key="5">
    <source>
        <dbReference type="EMBL" id="CAH3041040.1"/>
    </source>
</evidence>
<feature type="transmembrane region" description="Helical" evidence="4">
    <location>
        <begin position="28"/>
        <end position="48"/>
    </location>
</feature>
<evidence type="ECO:0000256" key="1">
    <source>
        <dbReference type="ARBA" id="ARBA00022692"/>
    </source>
</evidence>
<keyword evidence="4" id="KW-0186">Copper</keyword>
<keyword evidence="1 4" id="KW-0812">Transmembrane</keyword>
<evidence type="ECO:0000256" key="3">
    <source>
        <dbReference type="ARBA" id="ARBA00023136"/>
    </source>
</evidence>
<keyword evidence="2 4" id="KW-1133">Transmembrane helix</keyword>
<keyword evidence="4" id="KW-0187">Copper transport</keyword>
<comment type="caution">
    <text evidence="5">The sequence shown here is derived from an EMBL/GenBank/DDBJ whole genome shotgun (WGS) entry which is preliminary data.</text>
</comment>
<sequence>MYYFSFFYFQEVFHVNTKGTLLFQDWRYTSISALVGVCLATFLFTALYEGVKIFRIWLESRPLRLLIRDLTQSTPTNEDDDAQSEFNSRGSLQQRIIRFPRQSGKWRSDIHLLQTFLHVLQVFVGYVLMLIVMTYNTWLGIAVIAGAGTGYVVFSAIFPDNLRFQRRIEKGFQLGEISCENDSRLIDN</sequence>
<feature type="transmembrane region" description="Helical" evidence="4">
    <location>
        <begin position="110"/>
        <end position="132"/>
    </location>
</feature>
<dbReference type="Pfam" id="PF04145">
    <property type="entry name" value="Ctr"/>
    <property type="match status" value="1"/>
</dbReference>
<feature type="transmembrane region" description="Helical" evidence="4">
    <location>
        <begin position="138"/>
        <end position="158"/>
    </location>
</feature>
<dbReference type="Proteomes" id="UP001159405">
    <property type="component" value="Unassembled WGS sequence"/>
</dbReference>
<dbReference type="PANTHER" id="PTHR12483:SF115">
    <property type="entry name" value="COPPER TRANSPORT PROTEIN"/>
    <property type="match status" value="1"/>
</dbReference>
<protein>
    <recommendedName>
        <fullName evidence="4">Copper transport protein</fullName>
    </recommendedName>
</protein>